<dbReference type="PANTHER" id="PTHR46411:SF2">
    <property type="entry name" value="AAA+ ATPASE DOMAIN-CONTAINING PROTEIN"/>
    <property type="match status" value="1"/>
</dbReference>
<dbReference type="PANTHER" id="PTHR46411">
    <property type="entry name" value="FAMILY ATPASE, PUTATIVE-RELATED"/>
    <property type="match status" value="1"/>
</dbReference>
<name>A0AA40D373_9PEZI</name>
<feature type="compositionally biased region" description="Low complexity" evidence="1">
    <location>
        <begin position="185"/>
        <end position="201"/>
    </location>
</feature>
<feature type="compositionally biased region" description="Polar residues" evidence="1">
    <location>
        <begin position="258"/>
        <end position="267"/>
    </location>
</feature>
<sequence length="351" mass="39445">MDYYTGVLFLTTSRIGDFDEAFTSRIHISLYYPELSQAKTESIFKLNMDMIQERFRQNGRKIRIDTFAIGSFATKHFSDHPEARWNGRQIRNACQTALALAEYEAQGSSHAATPRPDVEVELNVEHFKVVGNAYLEFTKYMDDLYGTNAARRAKEARLRAMWLAENDNILGGGKAMNKTAFALASQIHHQQQAQQQQHGFPQAPPSHYRQGASPQIVHTQPQQEQPYYSYQNPAMQQSNYPEQSRMGGPPQNPAPDQYRSNVTSSMAYPSFDGPQGRYDQTYAPWQPSPMTTAARQQEHPANPPWLKDSIHSMYEPSGGQSTEQAPPGSVSPGPVGYNQGNPTWGPPRSQA</sequence>
<dbReference type="InterPro" id="IPR027417">
    <property type="entry name" value="P-loop_NTPase"/>
</dbReference>
<organism evidence="3 4">
    <name type="scientific">Lasiodiplodia hormozganensis</name>
    <dbReference type="NCBI Taxonomy" id="869390"/>
    <lineage>
        <taxon>Eukaryota</taxon>
        <taxon>Fungi</taxon>
        <taxon>Dikarya</taxon>
        <taxon>Ascomycota</taxon>
        <taxon>Pezizomycotina</taxon>
        <taxon>Dothideomycetes</taxon>
        <taxon>Dothideomycetes incertae sedis</taxon>
        <taxon>Botryosphaeriales</taxon>
        <taxon>Botryosphaeriaceae</taxon>
        <taxon>Lasiodiplodia</taxon>
    </lineage>
</organism>
<dbReference type="Proteomes" id="UP001175001">
    <property type="component" value="Unassembled WGS sequence"/>
</dbReference>
<gene>
    <name evidence="3" type="ORF">DIS24_g2496</name>
</gene>
<dbReference type="AlphaFoldDB" id="A0AA40D373"/>
<protein>
    <recommendedName>
        <fullName evidence="2">AAA+ ATPase lid domain-containing protein</fullName>
    </recommendedName>
</protein>
<dbReference type="SUPFAM" id="SSF52540">
    <property type="entry name" value="P-loop containing nucleoside triphosphate hydrolases"/>
    <property type="match status" value="1"/>
</dbReference>
<dbReference type="Pfam" id="PF23232">
    <property type="entry name" value="AAA_lid_13"/>
    <property type="match status" value="1"/>
</dbReference>
<evidence type="ECO:0000256" key="1">
    <source>
        <dbReference type="SAM" id="MobiDB-lite"/>
    </source>
</evidence>
<keyword evidence="4" id="KW-1185">Reference proteome</keyword>
<dbReference type="EMBL" id="JAUJDW010000008">
    <property type="protein sequence ID" value="KAK0661355.1"/>
    <property type="molecule type" value="Genomic_DNA"/>
</dbReference>
<feature type="region of interest" description="Disordered" evidence="1">
    <location>
        <begin position="185"/>
        <end position="223"/>
    </location>
</feature>
<proteinExistence type="predicted"/>
<accession>A0AA40D373</accession>
<evidence type="ECO:0000259" key="2">
    <source>
        <dbReference type="Pfam" id="PF23232"/>
    </source>
</evidence>
<comment type="caution">
    <text evidence="3">The sequence shown here is derived from an EMBL/GenBank/DDBJ whole genome shotgun (WGS) entry which is preliminary data.</text>
</comment>
<feature type="domain" description="AAA+ ATPase lid" evidence="2">
    <location>
        <begin position="36"/>
        <end position="146"/>
    </location>
</feature>
<evidence type="ECO:0000313" key="3">
    <source>
        <dbReference type="EMBL" id="KAK0661355.1"/>
    </source>
</evidence>
<feature type="compositionally biased region" description="Low complexity" evidence="1">
    <location>
        <begin position="326"/>
        <end position="336"/>
    </location>
</feature>
<dbReference type="InterPro" id="IPR056599">
    <property type="entry name" value="AAA_lid_fung"/>
</dbReference>
<evidence type="ECO:0000313" key="4">
    <source>
        <dbReference type="Proteomes" id="UP001175001"/>
    </source>
</evidence>
<feature type="region of interest" description="Disordered" evidence="1">
    <location>
        <begin position="238"/>
        <end position="351"/>
    </location>
</feature>
<reference evidence="3" key="1">
    <citation type="submission" date="2023-06" db="EMBL/GenBank/DDBJ databases">
        <title>Multi-omics analyses reveal the molecular pathogenesis toolkit of Lasiodiplodia hormozganensis, a cross-kingdom pathogen.</title>
        <authorList>
            <person name="Felix C."/>
            <person name="Meneses R."/>
            <person name="Goncalves M.F.M."/>
            <person name="Tilleman L."/>
            <person name="Duarte A.S."/>
            <person name="Jorrin-Novo J.V."/>
            <person name="Van De Peer Y."/>
            <person name="Deforce D."/>
            <person name="Van Nieuwerburgh F."/>
            <person name="Esteves A.C."/>
            <person name="Alves A."/>
        </authorList>
    </citation>
    <scope>NUCLEOTIDE SEQUENCE</scope>
    <source>
        <strain evidence="3">CBS 339.90</strain>
    </source>
</reference>